<dbReference type="InterPro" id="IPR006652">
    <property type="entry name" value="Kelch_1"/>
</dbReference>
<proteinExistence type="predicted"/>
<dbReference type="SUPFAM" id="SSF117281">
    <property type="entry name" value="Kelch motif"/>
    <property type="match status" value="2"/>
</dbReference>
<keyword evidence="1" id="KW-0880">Kelch repeat</keyword>
<evidence type="ECO:0000313" key="4">
    <source>
        <dbReference type="Proteomes" id="UP000626109"/>
    </source>
</evidence>
<accession>A0A813LBQ0</accession>
<sequence length="410" mass="43633">MAQAGSEQPSPGEVPRGLLSGEACRSDVEDLKEELNALTDILLSQGIVCRGRLMAQLHRRRFQRSIQRFPLGGSTATMPDMTAVTEVLSRVGAHAGLTSGLNLRATCSSSSRGTSANVLRGNSTAQAYVIGGESNGHILSSAESLHSERMSSWEELCAPDSRTWAACAGLSGRLFICGGNDGVQVLNSVASFSPVANCWEAMPSLIRRREGAAAAAAGGLLYILGGGDGASVHDSTECLDPETGCWMLLPTLRYPRVGCAAGAIDGQVYVCGGSDGRESMSSVERYDPSRGEWEDLPPMSQDRERFGAAAVKRYLYVCGGWSSRGDGQVLVSAERYDPANGSWEDLAPMPQRRHGIAAACLDGRLLICGGSYGRQDVRSAEMYDPVAMAWVQMPGMHLSRNCAAIASLRY</sequence>
<dbReference type="Pfam" id="PF24681">
    <property type="entry name" value="Kelch_KLHDC2_KLHL20_DRC7"/>
    <property type="match status" value="1"/>
</dbReference>
<reference evidence="3" key="1">
    <citation type="submission" date="2021-02" db="EMBL/GenBank/DDBJ databases">
        <authorList>
            <person name="Dougan E. K."/>
            <person name="Rhodes N."/>
            <person name="Thang M."/>
            <person name="Chan C."/>
        </authorList>
    </citation>
    <scope>NUCLEOTIDE SEQUENCE</scope>
</reference>
<dbReference type="Pfam" id="PF01344">
    <property type="entry name" value="Kelch_1"/>
    <property type="match status" value="1"/>
</dbReference>
<comment type="caution">
    <text evidence="3">The sequence shown here is derived from an EMBL/GenBank/DDBJ whole genome shotgun (WGS) entry which is preliminary data.</text>
</comment>
<evidence type="ECO:0000256" key="2">
    <source>
        <dbReference type="ARBA" id="ARBA00022737"/>
    </source>
</evidence>
<dbReference type="AlphaFoldDB" id="A0A813LBQ0"/>
<evidence type="ECO:0000313" key="3">
    <source>
        <dbReference type="EMBL" id="CAE8724788.1"/>
    </source>
</evidence>
<protein>
    <submittedName>
        <fullName evidence="3">Uncharacterized protein</fullName>
    </submittedName>
</protein>
<dbReference type="EMBL" id="CAJNNW010034950">
    <property type="protein sequence ID" value="CAE8724788.1"/>
    <property type="molecule type" value="Genomic_DNA"/>
</dbReference>
<dbReference type="PANTHER" id="PTHR46344:SF27">
    <property type="entry name" value="KELCH REPEAT SUPERFAMILY PROTEIN"/>
    <property type="match status" value="1"/>
</dbReference>
<dbReference type="InterPro" id="IPR015915">
    <property type="entry name" value="Kelch-typ_b-propeller"/>
</dbReference>
<organism evidence="3 4">
    <name type="scientific">Polarella glacialis</name>
    <name type="common">Dinoflagellate</name>
    <dbReference type="NCBI Taxonomy" id="89957"/>
    <lineage>
        <taxon>Eukaryota</taxon>
        <taxon>Sar</taxon>
        <taxon>Alveolata</taxon>
        <taxon>Dinophyceae</taxon>
        <taxon>Suessiales</taxon>
        <taxon>Suessiaceae</taxon>
        <taxon>Polarella</taxon>
    </lineage>
</organism>
<dbReference type="PANTHER" id="PTHR46344">
    <property type="entry name" value="OS02G0202900 PROTEIN"/>
    <property type="match status" value="1"/>
</dbReference>
<gene>
    <name evidence="3" type="ORF">PGLA2088_LOCUS43845</name>
</gene>
<name>A0A813LBQ0_POLGL</name>
<evidence type="ECO:0000256" key="1">
    <source>
        <dbReference type="ARBA" id="ARBA00022441"/>
    </source>
</evidence>
<dbReference type="SMART" id="SM00612">
    <property type="entry name" value="Kelch"/>
    <property type="match status" value="5"/>
</dbReference>
<dbReference type="Proteomes" id="UP000626109">
    <property type="component" value="Unassembled WGS sequence"/>
</dbReference>
<dbReference type="Gene3D" id="2.120.10.80">
    <property type="entry name" value="Kelch-type beta propeller"/>
    <property type="match status" value="2"/>
</dbReference>
<keyword evidence="2" id="KW-0677">Repeat</keyword>